<sequence length="78" mass="8933">MHHKETANCSRGKGCKDKRVALTIKSQLFEKTHHVLREPTGEGREQPGRLDDKAMIGSHEVKSMYENVVVLLQFEKLM</sequence>
<name>A0A9D3YS93_DREPO</name>
<accession>A0A9D3YS93</accession>
<gene>
    <name evidence="1" type="ORF">DPMN_065473</name>
</gene>
<keyword evidence="2" id="KW-1185">Reference proteome</keyword>
<dbReference type="Proteomes" id="UP000828390">
    <property type="component" value="Unassembled WGS sequence"/>
</dbReference>
<reference evidence="1" key="1">
    <citation type="journal article" date="2019" name="bioRxiv">
        <title>The Genome of the Zebra Mussel, Dreissena polymorpha: A Resource for Invasive Species Research.</title>
        <authorList>
            <person name="McCartney M.A."/>
            <person name="Auch B."/>
            <person name="Kono T."/>
            <person name="Mallez S."/>
            <person name="Zhang Y."/>
            <person name="Obille A."/>
            <person name="Becker A."/>
            <person name="Abrahante J.E."/>
            <person name="Garbe J."/>
            <person name="Badalamenti J.P."/>
            <person name="Herman A."/>
            <person name="Mangelson H."/>
            <person name="Liachko I."/>
            <person name="Sullivan S."/>
            <person name="Sone E.D."/>
            <person name="Koren S."/>
            <person name="Silverstein K.A.T."/>
            <person name="Beckman K.B."/>
            <person name="Gohl D.M."/>
        </authorList>
    </citation>
    <scope>NUCLEOTIDE SEQUENCE</scope>
    <source>
        <strain evidence="1">Duluth1</strain>
        <tissue evidence="1">Whole animal</tissue>
    </source>
</reference>
<dbReference type="EMBL" id="JAIWYP010000014">
    <property type="protein sequence ID" value="KAH3706093.1"/>
    <property type="molecule type" value="Genomic_DNA"/>
</dbReference>
<proteinExistence type="predicted"/>
<reference evidence="1" key="2">
    <citation type="submission" date="2020-11" db="EMBL/GenBank/DDBJ databases">
        <authorList>
            <person name="McCartney M.A."/>
            <person name="Auch B."/>
            <person name="Kono T."/>
            <person name="Mallez S."/>
            <person name="Becker A."/>
            <person name="Gohl D.M."/>
            <person name="Silverstein K.A.T."/>
            <person name="Koren S."/>
            <person name="Bechman K.B."/>
            <person name="Herman A."/>
            <person name="Abrahante J.E."/>
            <person name="Garbe J."/>
        </authorList>
    </citation>
    <scope>NUCLEOTIDE SEQUENCE</scope>
    <source>
        <strain evidence="1">Duluth1</strain>
        <tissue evidence="1">Whole animal</tissue>
    </source>
</reference>
<evidence type="ECO:0000313" key="2">
    <source>
        <dbReference type="Proteomes" id="UP000828390"/>
    </source>
</evidence>
<comment type="caution">
    <text evidence="1">The sequence shown here is derived from an EMBL/GenBank/DDBJ whole genome shotgun (WGS) entry which is preliminary data.</text>
</comment>
<dbReference type="AlphaFoldDB" id="A0A9D3YS93"/>
<protein>
    <submittedName>
        <fullName evidence="1">Uncharacterized protein</fullName>
    </submittedName>
</protein>
<organism evidence="1 2">
    <name type="scientific">Dreissena polymorpha</name>
    <name type="common">Zebra mussel</name>
    <name type="synonym">Mytilus polymorpha</name>
    <dbReference type="NCBI Taxonomy" id="45954"/>
    <lineage>
        <taxon>Eukaryota</taxon>
        <taxon>Metazoa</taxon>
        <taxon>Spiralia</taxon>
        <taxon>Lophotrochozoa</taxon>
        <taxon>Mollusca</taxon>
        <taxon>Bivalvia</taxon>
        <taxon>Autobranchia</taxon>
        <taxon>Heteroconchia</taxon>
        <taxon>Euheterodonta</taxon>
        <taxon>Imparidentia</taxon>
        <taxon>Neoheterodontei</taxon>
        <taxon>Myida</taxon>
        <taxon>Dreissenoidea</taxon>
        <taxon>Dreissenidae</taxon>
        <taxon>Dreissena</taxon>
    </lineage>
</organism>
<evidence type="ECO:0000313" key="1">
    <source>
        <dbReference type="EMBL" id="KAH3706093.1"/>
    </source>
</evidence>